<dbReference type="InterPro" id="IPR039371">
    <property type="entry name" value="LeuA_N_DRE-TIM"/>
</dbReference>
<keyword evidence="8" id="KW-0479">Metal-binding</keyword>
<dbReference type="PANTHER" id="PTHR46911:SF1">
    <property type="entry name" value="2-ISOPROPYLMALATE SYNTHASE"/>
    <property type="match status" value="1"/>
</dbReference>
<sequence length="618" mass="68153">MLARSALSRSANIITRKMQTSAVNSSATWIKDPAALAAKYSPFKSVDLPNRTWPDQRITKAPRWASSDLRDGNQALVNPMTIEQKKRVFDLLVKCGFKEIEAGFPSASETEFAWIRQLIEQKQCPDDVWLQVLTPAREELIRRTFQGVRDANKVILHMYNAAAPIFREQVFGNTQQQTIDLAVKHVKIVRELVDEAIARGDRTQWQFEYSPEAFSQTEPDFAVRLCNAVQDAWFGARDKSKEAPIIFNLPATVEVATPNNYADQIEYFCRNVQDRQHIIVSLHTHNDRGTGVAASELGLMAGADRVEGCLFGNGERTGNVDLVTLAMNMYTQGVSPELDFSNMEECIEVITSCTDIGVHPRAPWAGELVFTAFSGSHQDAIKKGFHHRKRDESKPWQIPYLPVDPADIGMTYEAVIRVNSQSGKGGVAYLVQRALQLDLPKKMQPAFYQVVQSISERTAKEITADDIEKAFRATYYYGPEFNGRFTLVDYSFATGADGKKSFQGTVSIDGAEKKISGDGNGPVSALLNALNAAWDGGAHNLEVKEYSEHALGAGSDVRAASYVQLVDKASGRAVWGVSSSTDVTEASLKAVLSAASNAAVPAERRFAEIEDQVVGSRV</sequence>
<gene>
    <name evidence="11" type="ORF">Rhopal_001422-T1</name>
</gene>
<reference evidence="11 12" key="1">
    <citation type="submission" date="2021-12" db="EMBL/GenBank/DDBJ databases">
        <title>High titer production of polyol ester of fatty acids by Rhodotorula paludigena BS15 towards product separation-free biomass refinery.</title>
        <authorList>
            <person name="Mano J."/>
            <person name="Ono H."/>
            <person name="Tanaka T."/>
            <person name="Naito K."/>
            <person name="Sushida H."/>
            <person name="Ike M."/>
            <person name="Tokuyasu K."/>
            <person name="Kitaoka M."/>
        </authorList>
    </citation>
    <scope>NUCLEOTIDE SEQUENCE [LARGE SCALE GENOMIC DNA]</scope>
    <source>
        <strain evidence="11 12">BS15</strain>
    </source>
</reference>
<dbReference type="Pfam" id="PF22615">
    <property type="entry name" value="IPMS_D2"/>
    <property type="match status" value="1"/>
</dbReference>
<dbReference type="HAMAP" id="MF_00572">
    <property type="entry name" value="LeuA_type2"/>
    <property type="match status" value="1"/>
</dbReference>
<dbReference type="Gene3D" id="3.20.20.70">
    <property type="entry name" value="Aldolase class I"/>
    <property type="match status" value="1"/>
</dbReference>
<accession>A0AAV5G7C7</accession>
<proteinExistence type="inferred from homology"/>
<evidence type="ECO:0000256" key="3">
    <source>
        <dbReference type="ARBA" id="ARBA00009767"/>
    </source>
</evidence>
<dbReference type="SUPFAM" id="SSF51569">
    <property type="entry name" value="Aldolase"/>
    <property type="match status" value="1"/>
</dbReference>
<dbReference type="GO" id="GO:0003852">
    <property type="term" value="F:2-isopropylmalate synthase activity"/>
    <property type="evidence" value="ECO:0007669"/>
    <property type="project" value="UniProtKB-EC"/>
</dbReference>
<name>A0AAV5G7C7_9BASI</name>
<keyword evidence="9" id="KW-0100">Branched-chain amino acid biosynthesis</keyword>
<evidence type="ECO:0000313" key="11">
    <source>
        <dbReference type="EMBL" id="GJN88456.1"/>
    </source>
</evidence>
<dbReference type="CDD" id="cd07942">
    <property type="entry name" value="DRE_TIM_LeuA"/>
    <property type="match status" value="1"/>
</dbReference>
<dbReference type="EC" id="2.3.3.13" evidence="4"/>
<dbReference type="InterPro" id="IPR000891">
    <property type="entry name" value="PYR_CT"/>
</dbReference>
<dbReference type="EMBL" id="BQKY01000003">
    <property type="protein sequence ID" value="GJN88456.1"/>
    <property type="molecule type" value="Genomic_DNA"/>
</dbReference>
<evidence type="ECO:0000256" key="1">
    <source>
        <dbReference type="ARBA" id="ARBA00000064"/>
    </source>
</evidence>
<dbReference type="PANTHER" id="PTHR46911">
    <property type="match status" value="1"/>
</dbReference>
<comment type="catalytic activity">
    <reaction evidence="1">
        <text>3-methyl-2-oxobutanoate + acetyl-CoA + H2O = (2S)-2-isopropylmalate + CoA + H(+)</text>
        <dbReference type="Rhea" id="RHEA:21524"/>
        <dbReference type="ChEBI" id="CHEBI:1178"/>
        <dbReference type="ChEBI" id="CHEBI:11851"/>
        <dbReference type="ChEBI" id="CHEBI:15377"/>
        <dbReference type="ChEBI" id="CHEBI:15378"/>
        <dbReference type="ChEBI" id="CHEBI:57287"/>
        <dbReference type="ChEBI" id="CHEBI:57288"/>
        <dbReference type="EC" id="2.3.3.13"/>
    </reaction>
</comment>
<dbReference type="InterPro" id="IPR054692">
    <property type="entry name" value="LeuA-like_post-cat"/>
</dbReference>
<organism evidence="11 12">
    <name type="scientific">Rhodotorula paludigena</name>
    <dbReference type="NCBI Taxonomy" id="86838"/>
    <lineage>
        <taxon>Eukaryota</taxon>
        <taxon>Fungi</taxon>
        <taxon>Dikarya</taxon>
        <taxon>Basidiomycota</taxon>
        <taxon>Pucciniomycotina</taxon>
        <taxon>Microbotryomycetes</taxon>
        <taxon>Sporidiobolales</taxon>
        <taxon>Sporidiobolaceae</taxon>
        <taxon>Rhodotorula</taxon>
    </lineage>
</organism>
<evidence type="ECO:0000256" key="7">
    <source>
        <dbReference type="ARBA" id="ARBA00022679"/>
    </source>
</evidence>
<evidence type="ECO:0000259" key="10">
    <source>
        <dbReference type="PROSITE" id="PS50991"/>
    </source>
</evidence>
<dbReference type="GO" id="GO:0005739">
    <property type="term" value="C:mitochondrion"/>
    <property type="evidence" value="ECO:0007669"/>
    <property type="project" value="TreeGrafter"/>
</dbReference>
<dbReference type="Gene3D" id="3.30.160.270">
    <property type="match status" value="1"/>
</dbReference>
<dbReference type="InterPro" id="IPR002034">
    <property type="entry name" value="AIPM/Hcit_synth_CS"/>
</dbReference>
<keyword evidence="5" id="KW-0432">Leucine biosynthesis</keyword>
<dbReference type="PROSITE" id="PS00816">
    <property type="entry name" value="AIPM_HOMOCIT_SYNTH_2"/>
    <property type="match status" value="1"/>
</dbReference>
<evidence type="ECO:0000256" key="2">
    <source>
        <dbReference type="ARBA" id="ARBA00004689"/>
    </source>
</evidence>
<evidence type="ECO:0000313" key="12">
    <source>
        <dbReference type="Proteomes" id="UP001342314"/>
    </source>
</evidence>
<evidence type="ECO:0000256" key="8">
    <source>
        <dbReference type="ARBA" id="ARBA00022723"/>
    </source>
</evidence>
<keyword evidence="7" id="KW-0808">Transferase</keyword>
<dbReference type="InterPro" id="IPR036230">
    <property type="entry name" value="LeuA_allosteric_dom_sf"/>
</dbReference>
<comment type="caution">
    <text evidence="11">The sequence shown here is derived from an EMBL/GenBank/DDBJ whole genome shotgun (WGS) entry which is preliminary data.</text>
</comment>
<dbReference type="SUPFAM" id="SSF89000">
    <property type="entry name" value="post-HMGL domain-like"/>
    <property type="match status" value="1"/>
</dbReference>
<dbReference type="Pfam" id="PF08502">
    <property type="entry name" value="LeuA_dimer"/>
    <property type="match status" value="1"/>
</dbReference>
<dbReference type="PROSITE" id="PS00815">
    <property type="entry name" value="AIPM_HOMOCIT_SYNTH_1"/>
    <property type="match status" value="1"/>
</dbReference>
<comment type="similarity">
    <text evidence="3">Belongs to the alpha-IPM synthase/homocitrate synthase family. LeuA type 2 subfamily.</text>
</comment>
<evidence type="ECO:0000256" key="4">
    <source>
        <dbReference type="ARBA" id="ARBA00012973"/>
    </source>
</evidence>
<dbReference type="AlphaFoldDB" id="A0AAV5G7C7"/>
<dbReference type="InterPro" id="IPR005668">
    <property type="entry name" value="IPM_Synthase"/>
</dbReference>
<keyword evidence="6" id="KW-0028">Amino-acid biosynthesis</keyword>
<dbReference type="NCBIfam" id="TIGR00970">
    <property type="entry name" value="leuA_yeast"/>
    <property type="match status" value="1"/>
</dbReference>
<dbReference type="InterPro" id="IPR013785">
    <property type="entry name" value="Aldolase_TIM"/>
</dbReference>
<dbReference type="InterPro" id="IPR013709">
    <property type="entry name" value="2-isopropylmalate_synth_dimer"/>
</dbReference>
<dbReference type="SMART" id="SM00917">
    <property type="entry name" value="LeuA_dimer"/>
    <property type="match status" value="1"/>
</dbReference>
<comment type="pathway">
    <text evidence="2">Amino-acid biosynthesis; L-leucine biosynthesis; L-leucine from 3-methyl-2-oxobutanoate: step 1/4.</text>
</comment>
<dbReference type="NCBIfam" id="NF002991">
    <property type="entry name" value="PRK03739.1"/>
    <property type="match status" value="1"/>
</dbReference>
<dbReference type="GO" id="GO:0009098">
    <property type="term" value="P:L-leucine biosynthetic process"/>
    <property type="evidence" value="ECO:0007669"/>
    <property type="project" value="UniProtKB-KW"/>
</dbReference>
<evidence type="ECO:0000256" key="9">
    <source>
        <dbReference type="ARBA" id="ARBA00023304"/>
    </source>
</evidence>
<evidence type="ECO:0000256" key="5">
    <source>
        <dbReference type="ARBA" id="ARBA00022430"/>
    </source>
</evidence>
<dbReference type="Proteomes" id="UP001342314">
    <property type="component" value="Unassembled WGS sequence"/>
</dbReference>
<dbReference type="GO" id="GO:0046872">
    <property type="term" value="F:metal ion binding"/>
    <property type="evidence" value="ECO:0007669"/>
    <property type="project" value="UniProtKB-KW"/>
</dbReference>
<protein>
    <recommendedName>
        <fullName evidence="4">2-isopropylmalate synthase</fullName>
        <ecNumber evidence="4">2.3.3.13</ecNumber>
    </recommendedName>
</protein>
<evidence type="ECO:0000256" key="6">
    <source>
        <dbReference type="ARBA" id="ARBA00022605"/>
    </source>
</evidence>
<dbReference type="SUPFAM" id="SSF110921">
    <property type="entry name" value="2-isopropylmalate synthase LeuA, allosteric (dimerisation) domain"/>
    <property type="match status" value="1"/>
</dbReference>
<dbReference type="Pfam" id="PF00682">
    <property type="entry name" value="HMGL-like"/>
    <property type="match status" value="1"/>
</dbReference>
<keyword evidence="12" id="KW-1185">Reference proteome</keyword>
<feature type="domain" description="Pyruvate carboxyltransferase" evidence="10">
    <location>
        <begin position="62"/>
        <end position="344"/>
    </location>
</feature>
<dbReference type="PROSITE" id="PS50991">
    <property type="entry name" value="PYR_CT"/>
    <property type="match status" value="1"/>
</dbReference>